<dbReference type="GO" id="GO:0006631">
    <property type="term" value="P:fatty acid metabolic process"/>
    <property type="evidence" value="ECO:0007669"/>
    <property type="project" value="TreeGrafter"/>
</dbReference>
<dbReference type="GO" id="GO:0031956">
    <property type="term" value="F:medium-chain fatty acid-CoA ligase activity"/>
    <property type="evidence" value="ECO:0007669"/>
    <property type="project" value="TreeGrafter"/>
</dbReference>
<gene>
    <name evidence="4" type="ORF">ThidrDRAFT_1588</name>
</gene>
<dbReference type="PANTHER" id="PTHR43201">
    <property type="entry name" value="ACYL-COA SYNTHETASE"/>
    <property type="match status" value="1"/>
</dbReference>
<dbReference type="Proteomes" id="UP000004200">
    <property type="component" value="Unassembled WGS sequence"/>
</dbReference>
<accession>G2DZX5</accession>
<dbReference type="EMBL" id="AFWT01000009">
    <property type="protein sequence ID" value="EGV32014.1"/>
    <property type="molecule type" value="Genomic_DNA"/>
</dbReference>
<comment type="similarity">
    <text evidence="1">Belongs to the ATP-dependent AMP-binding enzyme family.</text>
</comment>
<protein>
    <submittedName>
        <fullName evidence="4">O-succinylbenzoate--CoA ligase</fullName>
        <ecNumber evidence="4">6.2.1.26</ecNumber>
    </submittedName>
</protein>
<dbReference type="SUPFAM" id="SSF56801">
    <property type="entry name" value="Acetyl-CoA synthetase-like"/>
    <property type="match status" value="1"/>
</dbReference>
<evidence type="ECO:0000313" key="4">
    <source>
        <dbReference type="EMBL" id="EGV32014.1"/>
    </source>
</evidence>
<dbReference type="PROSITE" id="PS00455">
    <property type="entry name" value="AMP_BINDING"/>
    <property type="match status" value="1"/>
</dbReference>
<dbReference type="InterPro" id="IPR000873">
    <property type="entry name" value="AMP-dep_synth/lig_dom"/>
</dbReference>
<dbReference type="Gene3D" id="3.30.300.30">
    <property type="match status" value="1"/>
</dbReference>
<evidence type="ECO:0000259" key="3">
    <source>
        <dbReference type="Pfam" id="PF00501"/>
    </source>
</evidence>
<comment type="caution">
    <text evidence="4">The sequence shown here is derived from an EMBL/GenBank/DDBJ whole genome shotgun (WGS) entry which is preliminary data.</text>
</comment>
<evidence type="ECO:0000256" key="2">
    <source>
        <dbReference type="ARBA" id="ARBA00022598"/>
    </source>
</evidence>
<keyword evidence="2 4" id="KW-0436">Ligase</keyword>
<dbReference type="Pfam" id="PF00501">
    <property type="entry name" value="AMP-binding"/>
    <property type="match status" value="1"/>
</dbReference>
<evidence type="ECO:0000313" key="5">
    <source>
        <dbReference type="Proteomes" id="UP000004200"/>
    </source>
</evidence>
<dbReference type="STRING" id="765913.ThidrDRAFT_1588"/>
<evidence type="ECO:0000256" key="1">
    <source>
        <dbReference type="ARBA" id="ARBA00006432"/>
    </source>
</evidence>
<dbReference type="PANTHER" id="PTHR43201:SF5">
    <property type="entry name" value="MEDIUM-CHAIN ACYL-COA LIGASE ACSF2, MITOCHONDRIAL"/>
    <property type="match status" value="1"/>
</dbReference>
<dbReference type="InterPro" id="IPR020845">
    <property type="entry name" value="AMP-binding_CS"/>
</dbReference>
<dbReference type="InterPro" id="IPR045851">
    <property type="entry name" value="AMP-bd_C_sf"/>
</dbReference>
<organism evidence="4 5">
    <name type="scientific">Thiorhodococcus drewsii AZ1</name>
    <dbReference type="NCBI Taxonomy" id="765913"/>
    <lineage>
        <taxon>Bacteria</taxon>
        <taxon>Pseudomonadati</taxon>
        <taxon>Pseudomonadota</taxon>
        <taxon>Gammaproteobacteria</taxon>
        <taxon>Chromatiales</taxon>
        <taxon>Chromatiaceae</taxon>
        <taxon>Thiorhodococcus</taxon>
    </lineage>
</organism>
<dbReference type="InterPro" id="IPR042099">
    <property type="entry name" value="ANL_N_sf"/>
</dbReference>
<reference evidence="4 5" key="1">
    <citation type="submission" date="2011-06" db="EMBL/GenBank/DDBJ databases">
        <title>The draft genome of Thiorhodococcus drewsii AZ1.</title>
        <authorList>
            <consortium name="US DOE Joint Genome Institute (JGI-PGF)"/>
            <person name="Lucas S."/>
            <person name="Han J."/>
            <person name="Lapidus A."/>
            <person name="Cheng J.-F."/>
            <person name="Goodwin L."/>
            <person name="Pitluck S."/>
            <person name="Peters L."/>
            <person name="Land M.L."/>
            <person name="Hauser L."/>
            <person name="Vogl K."/>
            <person name="Liu Z."/>
            <person name="Imhoff J."/>
            <person name="Thiel V."/>
            <person name="Frigaard N.-U."/>
            <person name="Bryant D.A."/>
            <person name="Woyke T.J."/>
        </authorList>
    </citation>
    <scope>NUCLEOTIDE SEQUENCE [LARGE SCALE GENOMIC DNA]</scope>
    <source>
        <strain evidence="4 5">AZ1</strain>
    </source>
</reference>
<keyword evidence="5" id="KW-1185">Reference proteome</keyword>
<dbReference type="Gene3D" id="3.40.50.12780">
    <property type="entry name" value="N-terminal domain of ligase-like"/>
    <property type="match status" value="1"/>
</dbReference>
<dbReference type="EC" id="6.2.1.26" evidence="4"/>
<dbReference type="eggNOG" id="COG0318">
    <property type="taxonomic scope" value="Bacteria"/>
</dbReference>
<dbReference type="AlphaFoldDB" id="G2DZX5"/>
<feature type="domain" description="AMP-dependent synthetase/ligase" evidence="3">
    <location>
        <begin position="100"/>
        <end position="308"/>
    </location>
</feature>
<dbReference type="GO" id="GO:0008756">
    <property type="term" value="F:o-succinylbenzoate-CoA ligase activity"/>
    <property type="evidence" value="ECO:0007669"/>
    <property type="project" value="UniProtKB-EC"/>
</dbReference>
<sequence length="446" mass="47739">MALIQGERSCSYDQLRASVEAREILLRRSGVLPGQVLMAPDAPVWDLILTQHALARIGALLFPVREGSDPSLLEALIAQAGVEWRWDASAERPLWVGDRVAPVAETDDASLALLIKTSGSTGRPKIAMLAQTNVLASALNANAVLGLGTGDIWLACLRSSHVGGLSIAYRCALVGATLLLHDGFVAEWVARDLERLPVTHLSLVPPMLARLLELGCRPPASLRVLMLGGQALSLSLAQRALDAGWPLHVSYGMTETGSQIATKGPLCGRIEETSVVGRPMPDLDLDLSHCDTRPARLRIRGSVVMAGYANPERRPGDGLDEEGWFETADLACLSPEGELRILGRADDVLVIGGTNVSRARIENLLASMPGIGDVQIVDRPDPVWGHRLIAVHSGDLAQSDLDAWCGDHLSGPERPRAFMHLAPFPLLDSGKLDRAAIASHVRAADI</sequence>
<proteinExistence type="inferred from homology"/>
<name>G2DZX5_9GAMM</name>